<protein>
    <submittedName>
        <fullName evidence="7">N-acetylglucosamine-6-phosphate deacetylase</fullName>
        <ecNumber evidence="7">3.5.1.25</ecNumber>
    </submittedName>
</protein>
<dbReference type="Gene3D" id="2.30.40.10">
    <property type="entry name" value="Urease, subunit C, domain 1"/>
    <property type="match status" value="1"/>
</dbReference>
<keyword evidence="8" id="KW-1185">Reference proteome</keyword>
<evidence type="ECO:0000256" key="5">
    <source>
        <dbReference type="PIRNR" id="PIRNR038994"/>
    </source>
</evidence>
<dbReference type="PANTHER" id="PTHR11113:SF14">
    <property type="entry name" value="N-ACETYLGLUCOSAMINE-6-PHOSPHATE DEACETYLASE"/>
    <property type="match status" value="1"/>
</dbReference>
<dbReference type="CDD" id="cd00854">
    <property type="entry name" value="NagA"/>
    <property type="match status" value="1"/>
</dbReference>
<keyword evidence="4 5" id="KW-0119">Carbohydrate metabolism</keyword>
<dbReference type="NCBIfam" id="TIGR00221">
    <property type="entry name" value="nagA"/>
    <property type="match status" value="1"/>
</dbReference>
<evidence type="ECO:0000256" key="3">
    <source>
        <dbReference type="ARBA" id="ARBA00022801"/>
    </source>
</evidence>
<dbReference type="EMBL" id="CP129118">
    <property type="protein sequence ID" value="WOV88145.1"/>
    <property type="molecule type" value="Genomic_DNA"/>
</dbReference>
<feature type="domain" description="Amidohydrolase-related" evidence="6">
    <location>
        <begin position="60"/>
        <end position="388"/>
    </location>
</feature>
<dbReference type="PIRSF" id="PIRSF038994">
    <property type="entry name" value="NagA"/>
    <property type="match status" value="1"/>
</dbReference>
<dbReference type="InterPro" id="IPR011059">
    <property type="entry name" value="Metal-dep_hydrolase_composite"/>
</dbReference>
<dbReference type="GO" id="GO:0008448">
    <property type="term" value="F:N-acetylglucosamine-6-phosphate deacetylase activity"/>
    <property type="evidence" value="ECO:0007669"/>
    <property type="project" value="UniProtKB-EC"/>
</dbReference>
<dbReference type="Pfam" id="PF01979">
    <property type="entry name" value="Amidohydro_1"/>
    <property type="match status" value="1"/>
</dbReference>
<proteinExistence type="inferred from homology"/>
<accession>A0ABZ0L7P4</accession>
<evidence type="ECO:0000256" key="2">
    <source>
        <dbReference type="ARBA" id="ARBA00022723"/>
    </source>
</evidence>
<evidence type="ECO:0000256" key="1">
    <source>
        <dbReference type="ARBA" id="ARBA00010716"/>
    </source>
</evidence>
<dbReference type="SUPFAM" id="SSF51556">
    <property type="entry name" value="Metallo-dependent hydrolases"/>
    <property type="match status" value="1"/>
</dbReference>
<gene>
    <name evidence="7" type="primary">nagA</name>
    <name evidence="7" type="ORF">QWT69_03195</name>
</gene>
<dbReference type="InterPro" id="IPR003764">
    <property type="entry name" value="GlcNAc_6-P_deAcase"/>
</dbReference>
<organism evidence="7 8">
    <name type="scientific">Sporosarcina oncorhynchi</name>
    <dbReference type="NCBI Taxonomy" id="3056444"/>
    <lineage>
        <taxon>Bacteria</taxon>
        <taxon>Bacillati</taxon>
        <taxon>Bacillota</taxon>
        <taxon>Bacilli</taxon>
        <taxon>Bacillales</taxon>
        <taxon>Caryophanaceae</taxon>
        <taxon>Sporosarcina</taxon>
    </lineage>
</organism>
<name>A0ABZ0L7P4_9BACL</name>
<dbReference type="EC" id="3.5.1.25" evidence="7"/>
<keyword evidence="3 5" id="KW-0378">Hydrolase</keyword>
<dbReference type="PANTHER" id="PTHR11113">
    <property type="entry name" value="N-ACETYLGLUCOSAMINE-6-PHOSPHATE DEACETYLASE"/>
    <property type="match status" value="1"/>
</dbReference>
<dbReference type="InterPro" id="IPR006680">
    <property type="entry name" value="Amidohydro-rel"/>
</dbReference>
<evidence type="ECO:0000313" key="7">
    <source>
        <dbReference type="EMBL" id="WOV88145.1"/>
    </source>
</evidence>
<keyword evidence="2" id="KW-0479">Metal-binding</keyword>
<dbReference type="Gene3D" id="3.20.20.140">
    <property type="entry name" value="Metal-dependent hydrolases"/>
    <property type="match status" value="1"/>
</dbReference>
<evidence type="ECO:0000256" key="4">
    <source>
        <dbReference type="ARBA" id="ARBA00023277"/>
    </source>
</evidence>
<comment type="similarity">
    <text evidence="1 5">Belongs to the metallo-dependent hydrolases superfamily. NagA family.</text>
</comment>
<dbReference type="SUPFAM" id="SSF51338">
    <property type="entry name" value="Composite domain of metallo-dependent hydrolases"/>
    <property type="match status" value="1"/>
</dbReference>
<evidence type="ECO:0000313" key="8">
    <source>
        <dbReference type="Proteomes" id="UP001303902"/>
    </source>
</evidence>
<dbReference type="RefSeq" id="WP_317968900.1">
    <property type="nucleotide sequence ID" value="NZ_CP129118.1"/>
</dbReference>
<reference evidence="7 8" key="1">
    <citation type="submission" date="2023-06" db="EMBL/GenBank/DDBJ databases">
        <title>Sporosarcina sp. nov., isolated from Korean tranditional fermented seafood 'Jeotgal'.</title>
        <authorList>
            <person name="Yang A.I."/>
            <person name="Shin N.-R."/>
        </authorList>
    </citation>
    <scope>NUCLEOTIDE SEQUENCE [LARGE SCALE GENOMIC DNA]</scope>
    <source>
        <strain evidence="7 8">T2O-4</strain>
    </source>
</reference>
<sequence length="402" mass="43205">MTGKVNAILLKGGQLYVDGQFHENGYVKIEGERIVDVGSMIEHDVERGCQVFELEPACKIIPGFIDIHIHGAANADTMDATTEALETIANVLPSEGTTSFLATLITSTEECIENALVNAKDYIEGTQPIGHADVLGIHLEGPFINPKRAGAQPLSHIRPHDQRQLEQWLDLAGGHIKQVTLAPEQAGGLSIVEMLTRRGVVTSIGHSDATYEEVVAAVQCGATCVTHLYNQMRGLHHREPGVVGAAFLLDEVKAEIIVDGIHIRPEMVKLAYKQKGKDGLILITDSMRAKYLGDGEYDLGGQQVTVAGEMSVLEDGSLAGSVLKMGNAVKNMMAFTGCGLPEAITMASENPAKHLNLFGRKGSLTIGKDADIVILDQHHDVSMTFCRGTLAFTAKGGRHAHH</sequence>
<dbReference type="Proteomes" id="UP001303902">
    <property type="component" value="Chromosome"/>
</dbReference>
<dbReference type="InterPro" id="IPR032466">
    <property type="entry name" value="Metal_Hydrolase"/>
</dbReference>
<evidence type="ECO:0000259" key="6">
    <source>
        <dbReference type="Pfam" id="PF01979"/>
    </source>
</evidence>